<protein>
    <submittedName>
        <fullName evidence="3">DUF2752 domain-containing protein</fullName>
    </submittedName>
</protein>
<feature type="transmembrane region" description="Helical" evidence="1">
    <location>
        <begin position="12"/>
        <end position="33"/>
    </location>
</feature>
<proteinExistence type="predicted"/>
<evidence type="ECO:0000313" key="3">
    <source>
        <dbReference type="EMBL" id="MBB1115786.1"/>
    </source>
</evidence>
<reference evidence="2 4" key="1">
    <citation type="submission" date="2015-05" db="EMBL/GenBank/DDBJ databases">
        <title>Genome sequencing and analysis of members of genus Stenotrophomonas.</title>
        <authorList>
            <person name="Patil P.P."/>
            <person name="Midha S."/>
            <person name="Patil P.B."/>
        </authorList>
    </citation>
    <scope>NUCLEOTIDE SEQUENCE [LARGE SCALE GENOMIC DNA]</scope>
    <source>
        <strain evidence="2 4">DSM 17805</strain>
    </source>
</reference>
<keyword evidence="1" id="KW-0812">Transmembrane</keyword>
<sequence>MRKRLARLANHRLATAALVSGGGAGALLLLRLVDPNQPGSLLPACPFFSITGLFCPGCGATRCLHALAHFDLSAALAMNPLLVVSLPALAILTAHGAGLLPAALLPLARQLCRPVAWGVLLASYGIARNLPWQPFSWLAPG</sequence>
<keyword evidence="1" id="KW-0472">Membrane</keyword>
<name>A0A0R0BI90_9GAMM</name>
<evidence type="ECO:0000313" key="4">
    <source>
        <dbReference type="Proteomes" id="UP000051254"/>
    </source>
</evidence>
<evidence type="ECO:0000256" key="1">
    <source>
        <dbReference type="SAM" id="Phobius"/>
    </source>
</evidence>
<accession>A0A0R0BI90</accession>
<dbReference type="Proteomes" id="UP000051254">
    <property type="component" value="Unassembled WGS sequence"/>
</dbReference>
<dbReference type="OrthoDB" id="5966662at2"/>
<dbReference type="Pfam" id="PF10825">
    <property type="entry name" value="DUF2752"/>
    <property type="match status" value="1"/>
</dbReference>
<dbReference type="RefSeq" id="WP_057666585.1">
    <property type="nucleotide sequence ID" value="NZ_JACIUV010000001.1"/>
</dbReference>
<accession>A0A7W3YTA1</accession>
<dbReference type="AlphaFoldDB" id="A0A0R0BI90"/>
<keyword evidence="1" id="KW-1133">Transmembrane helix</keyword>
<dbReference type="EMBL" id="JACIUV010000001">
    <property type="protein sequence ID" value="MBB1115786.1"/>
    <property type="molecule type" value="Genomic_DNA"/>
</dbReference>
<dbReference type="STRING" id="266128.ABB25_10605"/>
<dbReference type="PATRIC" id="fig|266128.3.peg.996"/>
<organism evidence="2 4">
    <name type="scientific">Stenotrophomonas koreensis</name>
    <dbReference type="NCBI Taxonomy" id="266128"/>
    <lineage>
        <taxon>Bacteria</taxon>
        <taxon>Pseudomonadati</taxon>
        <taxon>Pseudomonadota</taxon>
        <taxon>Gammaproteobacteria</taxon>
        <taxon>Lysobacterales</taxon>
        <taxon>Lysobacteraceae</taxon>
        <taxon>Stenotrophomonas</taxon>
    </lineage>
</organism>
<keyword evidence="4" id="KW-1185">Reference proteome</keyword>
<evidence type="ECO:0000313" key="2">
    <source>
        <dbReference type="EMBL" id="KRG57084.1"/>
    </source>
</evidence>
<comment type="caution">
    <text evidence="2">The sequence shown here is derived from an EMBL/GenBank/DDBJ whole genome shotgun (WGS) entry which is preliminary data.</text>
</comment>
<gene>
    <name evidence="2" type="ORF">ABB25_10605</name>
    <name evidence="3" type="ORF">H4O09_01725</name>
</gene>
<feature type="transmembrane region" description="Helical" evidence="1">
    <location>
        <begin position="81"/>
        <end position="105"/>
    </location>
</feature>
<evidence type="ECO:0000313" key="5">
    <source>
        <dbReference type="Proteomes" id="UP000550609"/>
    </source>
</evidence>
<dbReference type="InterPro" id="IPR021215">
    <property type="entry name" value="DUF2752"/>
</dbReference>
<dbReference type="EMBL" id="LDJH01000017">
    <property type="protein sequence ID" value="KRG57084.1"/>
    <property type="molecule type" value="Genomic_DNA"/>
</dbReference>
<reference evidence="3 5" key="2">
    <citation type="submission" date="2020-08" db="EMBL/GenBank/DDBJ databases">
        <title>Stenotrophomonas sp. W1S232.</title>
        <authorList>
            <person name="Deng Y."/>
        </authorList>
    </citation>
    <scope>NUCLEOTIDE SEQUENCE [LARGE SCALE GENOMIC DNA]</scope>
    <source>
        <strain evidence="3 5">W1S232</strain>
    </source>
</reference>
<dbReference type="Proteomes" id="UP000550609">
    <property type="component" value="Unassembled WGS sequence"/>
</dbReference>